<comment type="pathway">
    <text evidence="8">Cofactor biosynthesis; NAD(+) biosynthesis; NAD(+) from deamido-NAD(+) (ammonia route): step 1/1.</text>
</comment>
<feature type="binding site" description="in other chain" evidence="8">
    <location>
        <position position="121"/>
    </location>
    <ligand>
        <name>deamido-NAD(+)</name>
        <dbReference type="ChEBI" id="CHEBI:58437"/>
        <note>ligand shared between two neighboring subunits</note>
    </ligand>
</feature>
<dbReference type="InterPro" id="IPR022926">
    <property type="entry name" value="NH(3)-dep_NAD(+)_synth"/>
</dbReference>
<dbReference type="PANTHER" id="PTHR23090:SF9">
    <property type="entry name" value="GLUTAMINE-DEPENDENT NAD(+) SYNTHETASE"/>
    <property type="match status" value="1"/>
</dbReference>
<feature type="binding site" evidence="8">
    <location>
        <position position="192"/>
    </location>
    <ligand>
        <name>ATP</name>
        <dbReference type="ChEBI" id="CHEBI:30616"/>
    </ligand>
</feature>
<dbReference type="CDD" id="cd00553">
    <property type="entry name" value="NAD_synthase"/>
    <property type="match status" value="1"/>
</dbReference>
<dbReference type="EMBL" id="DRVT01000014">
    <property type="protein sequence ID" value="HHI48747.1"/>
    <property type="molecule type" value="Genomic_DNA"/>
</dbReference>
<evidence type="ECO:0000256" key="8">
    <source>
        <dbReference type="HAMAP-Rule" id="MF_00193"/>
    </source>
</evidence>
<dbReference type="Pfam" id="PF02540">
    <property type="entry name" value="NAD_synthase"/>
    <property type="match status" value="1"/>
</dbReference>
<comment type="function">
    <text evidence="8">Catalyzes the ATP-dependent amidation of deamido-NAD to form NAD. Uses ammonia as a nitrogen source.</text>
</comment>
<comment type="subunit">
    <text evidence="8">Homodimer.</text>
</comment>
<accession>A0A7J3UXY8</accession>
<evidence type="ECO:0000256" key="6">
    <source>
        <dbReference type="ARBA" id="ARBA00022842"/>
    </source>
</evidence>
<dbReference type="HAMAP" id="MF_00193">
    <property type="entry name" value="NadE_ammonia_dep"/>
    <property type="match status" value="1"/>
</dbReference>
<evidence type="ECO:0000256" key="3">
    <source>
        <dbReference type="ARBA" id="ARBA00022723"/>
    </source>
</evidence>
<keyword evidence="2 8" id="KW-0436">Ligase</keyword>
<dbReference type="InterPro" id="IPR022310">
    <property type="entry name" value="NAD/GMP_synthase"/>
</dbReference>
<evidence type="ECO:0000256" key="4">
    <source>
        <dbReference type="ARBA" id="ARBA00022741"/>
    </source>
</evidence>
<comment type="catalytic activity">
    <reaction evidence="8 10">
        <text>deamido-NAD(+) + NH4(+) + ATP = AMP + diphosphate + NAD(+) + H(+)</text>
        <dbReference type="Rhea" id="RHEA:21188"/>
        <dbReference type="ChEBI" id="CHEBI:15378"/>
        <dbReference type="ChEBI" id="CHEBI:28938"/>
        <dbReference type="ChEBI" id="CHEBI:30616"/>
        <dbReference type="ChEBI" id="CHEBI:33019"/>
        <dbReference type="ChEBI" id="CHEBI:57540"/>
        <dbReference type="ChEBI" id="CHEBI:58437"/>
        <dbReference type="ChEBI" id="CHEBI:456215"/>
        <dbReference type="EC" id="6.3.1.5"/>
    </reaction>
</comment>
<feature type="binding site" description="in other chain" evidence="8">
    <location>
        <position position="154"/>
    </location>
    <ligand>
        <name>deamido-NAD(+)</name>
        <dbReference type="ChEBI" id="CHEBI:58437"/>
        <note>ligand shared between two neighboring subunits</note>
    </ligand>
</feature>
<feature type="domain" description="NAD/GMP synthase" evidence="11">
    <location>
        <begin position="17"/>
        <end position="258"/>
    </location>
</feature>
<proteinExistence type="inferred from homology"/>
<evidence type="ECO:0000256" key="1">
    <source>
        <dbReference type="ARBA" id="ARBA00005859"/>
    </source>
</evidence>
<feature type="binding site" evidence="8">
    <location>
        <position position="146"/>
    </location>
    <ligand>
        <name>Mg(2+)</name>
        <dbReference type="ChEBI" id="CHEBI:18420"/>
    </ligand>
</feature>
<keyword evidence="4 8" id="KW-0547">Nucleotide-binding</keyword>
<dbReference type="Gene3D" id="3.40.50.620">
    <property type="entry name" value="HUPs"/>
    <property type="match status" value="1"/>
</dbReference>
<evidence type="ECO:0000256" key="5">
    <source>
        <dbReference type="ARBA" id="ARBA00022840"/>
    </source>
</evidence>
<comment type="similarity">
    <text evidence="1 8 9">Belongs to the NAD synthetase family.</text>
</comment>
<dbReference type="NCBIfam" id="TIGR00552">
    <property type="entry name" value="nadE"/>
    <property type="match status" value="1"/>
</dbReference>
<keyword evidence="5 8" id="KW-0067">ATP-binding</keyword>
<dbReference type="InterPro" id="IPR003694">
    <property type="entry name" value="NAD_synthase"/>
</dbReference>
<keyword evidence="6 8" id="KW-0460">Magnesium</keyword>
<feature type="binding site" evidence="8">
    <location>
        <begin position="34"/>
        <end position="41"/>
    </location>
    <ligand>
        <name>ATP</name>
        <dbReference type="ChEBI" id="CHEBI:30616"/>
    </ligand>
</feature>
<evidence type="ECO:0000256" key="10">
    <source>
        <dbReference type="RuleBase" id="RU003812"/>
    </source>
</evidence>
<dbReference type="SUPFAM" id="SSF52402">
    <property type="entry name" value="Adenine nucleotide alpha hydrolases-like"/>
    <property type="match status" value="1"/>
</dbReference>
<feature type="binding site" evidence="8">
    <location>
        <position position="40"/>
    </location>
    <ligand>
        <name>Mg(2+)</name>
        <dbReference type="ChEBI" id="CHEBI:18420"/>
    </ligand>
</feature>
<dbReference type="GO" id="GO:0003952">
    <property type="term" value="F:NAD+ synthase (glutamine-hydrolyzing) activity"/>
    <property type="evidence" value="ECO:0007669"/>
    <property type="project" value="InterPro"/>
</dbReference>
<sequence>MPEVCLTDFDAEFVASKISEFIRRRVGGRRAVVGLSGGIDSAVAAALSARGLGKEKVLALLMPDSAATPKEDVNDATALAESLGIPYRKIDITDASKAVSDLASAGCERKDIVAEGNVRARLRMTILYYVANSEGRIVIGSGDRSELMIGYFTKYGDGGVDLLPLGCLYKTQVRELARHLGIPQMIIMKESSPRLWKGQTAESELGISYEEIDTILYRLYDLRMKKEEIVEDLGPDYAAKVERVRRMVRESAHKRRVPPVPKVFPRTAGGILRTGV</sequence>
<gene>
    <name evidence="8" type="primary">nadE</name>
    <name evidence="12" type="ORF">ENL91_01085</name>
</gene>
<feature type="binding site" description="in other chain" evidence="8">
    <location>
        <begin position="253"/>
        <end position="254"/>
    </location>
    <ligand>
        <name>deamido-NAD(+)</name>
        <dbReference type="ChEBI" id="CHEBI:58437"/>
        <note>ligand shared between two neighboring subunits</note>
    </ligand>
</feature>
<dbReference type="GO" id="GO:0009435">
    <property type="term" value="P:NAD+ biosynthetic process"/>
    <property type="evidence" value="ECO:0007669"/>
    <property type="project" value="UniProtKB-UniRule"/>
</dbReference>
<keyword evidence="7 8" id="KW-0520">NAD</keyword>
<organism evidence="12">
    <name type="scientific">Candidatus Methanosuratincola petrocarbonis</name>
    <name type="common">ex Vanwonterghem et al. 2016</name>
    <dbReference type="NCBI Taxonomy" id="1867261"/>
    <lineage>
        <taxon>Archaea</taxon>
        <taxon>Thermoproteota</taxon>
        <taxon>Methanosuratincolia</taxon>
        <taxon>Candidatus Methanomethylicales</taxon>
        <taxon>Candidatus Methanomethylicaceae</taxon>
        <taxon>Candidatus Methanosuratincola (ex Vanwonterghem et al. 2016)</taxon>
    </lineage>
</organism>
<dbReference type="AlphaFoldDB" id="A0A7J3UXY8"/>
<evidence type="ECO:0000313" key="12">
    <source>
        <dbReference type="EMBL" id="HHI48747.1"/>
    </source>
</evidence>
<dbReference type="NCBIfam" id="NF010587">
    <property type="entry name" value="PRK13980.1"/>
    <property type="match status" value="1"/>
</dbReference>
<dbReference type="EC" id="6.3.1.5" evidence="8 10"/>
<comment type="caution">
    <text evidence="12">The sequence shown here is derived from an EMBL/GenBank/DDBJ whole genome shotgun (WGS) entry which is preliminary data.</text>
</comment>
<dbReference type="GO" id="GO:0005737">
    <property type="term" value="C:cytoplasm"/>
    <property type="evidence" value="ECO:0007669"/>
    <property type="project" value="InterPro"/>
</dbReference>
<evidence type="ECO:0000259" key="11">
    <source>
        <dbReference type="Pfam" id="PF02540"/>
    </source>
</evidence>
<dbReference type="GO" id="GO:0005524">
    <property type="term" value="F:ATP binding"/>
    <property type="evidence" value="ECO:0007669"/>
    <property type="project" value="UniProtKB-UniRule"/>
</dbReference>
<dbReference type="FunFam" id="3.40.50.620:FF:000106">
    <property type="entry name" value="Glutamine-dependent NAD(+) synthetase"/>
    <property type="match status" value="1"/>
</dbReference>
<dbReference type="UniPathway" id="UPA00253">
    <property type="reaction ID" value="UER00333"/>
</dbReference>
<feature type="binding site" evidence="8">
    <location>
        <position position="170"/>
    </location>
    <ligand>
        <name>ATP</name>
        <dbReference type="ChEBI" id="CHEBI:30616"/>
    </ligand>
</feature>
<protein>
    <recommendedName>
        <fullName evidence="8 10">NH(3)-dependent NAD(+) synthetase</fullName>
        <ecNumber evidence="8 10">6.3.1.5</ecNumber>
    </recommendedName>
</protein>
<keyword evidence="3 8" id="KW-0479">Metal-binding</keyword>
<comment type="caution">
    <text evidence="8">Lacks conserved residue(s) required for the propagation of feature annotation.</text>
</comment>
<evidence type="ECO:0000256" key="2">
    <source>
        <dbReference type="ARBA" id="ARBA00022598"/>
    </source>
</evidence>
<feature type="binding site" evidence="8">
    <location>
        <position position="161"/>
    </location>
    <ligand>
        <name>deamido-NAD(+)</name>
        <dbReference type="ChEBI" id="CHEBI:58437"/>
        <note>ligand shared between two neighboring subunits</note>
    </ligand>
</feature>
<dbReference type="GO" id="GO:0046872">
    <property type="term" value="F:metal ion binding"/>
    <property type="evidence" value="ECO:0007669"/>
    <property type="project" value="UniProtKB-KW"/>
</dbReference>
<dbReference type="InterPro" id="IPR014729">
    <property type="entry name" value="Rossmann-like_a/b/a_fold"/>
</dbReference>
<evidence type="ECO:0000256" key="7">
    <source>
        <dbReference type="ARBA" id="ARBA00023027"/>
    </source>
</evidence>
<reference evidence="12" key="1">
    <citation type="journal article" date="2020" name="mSystems">
        <title>Genome- and Community-Level Interaction Insights into Carbon Utilization and Element Cycling Functions of Hydrothermarchaeota in Hydrothermal Sediment.</title>
        <authorList>
            <person name="Zhou Z."/>
            <person name="Liu Y."/>
            <person name="Xu W."/>
            <person name="Pan J."/>
            <person name="Luo Z.H."/>
            <person name="Li M."/>
        </authorList>
    </citation>
    <scope>NUCLEOTIDE SEQUENCE [LARGE SCALE GENOMIC DNA]</scope>
    <source>
        <strain evidence="12">SpSt-1038</strain>
    </source>
</reference>
<name>A0A7J3UXY8_9CREN</name>
<dbReference type="GO" id="GO:0004359">
    <property type="term" value="F:glutaminase activity"/>
    <property type="evidence" value="ECO:0007669"/>
    <property type="project" value="InterPro"/>
</dbReference>
<evidence type="ECO:0000256" key="9">
    <source>
        <dbReference type="RuleBase" id="RU003811"/>
    </source>
</evidence>
<dbReference type="GO" id="GO:0008795">
    <property type="term" value="F:NAD+ synthase activity"/>
    <property type="evidence" value="ECO:0007669"/>
    <property type="project" value="UniProtKB-UniRule"/>
</dbReference>
<dbReference type="PANTHER" id="PTHR23090">
    <property type="entry name" value="NH 3 /GLUTAMINE-DEPENDENT NAD + SYNTHETASE"/>
    <property type="match status" value="1"/>
</dbReference>